<dbReference type="EMBL" id="JAAXLJ010000025">
    <property type="protein sequence ID" value="NLR19401.1"/>
    <property type="molecule type" value="Genomic_DNA"/>
</dbReference>
<gene>
    <name evidence="3" type="ORF">HC026_10905</name>
</gene>
<protein>
    <submittedName>
        <fullName evidence="3">Non-canonical purine NTP pyrophosphatase</fullName>
    </submittedName>
</protein>
<sequence>MMIKWLIASNNAFKTRDLINCLAFYGVKAVPYTDELPQLQFPKENTVSYAANALDKARFLATYTNQGVIADDSGIEVPALGEHFGVTTKRELHQDISHSDNQTILNAMRGQIDRRATMISTLVAIAPGKAPVTSVGRVSGTIATKTRGDYSTGFDKIFLLPHQQVTLAELPDEERLPLTHRGRATKQLAAELRGV</sequence>
<name>A0ABX1L550_9LACO</name>
<dbReference type="PANTHER" id="PTHR11067">
    <property type="entry name" value="INOSINE TRIPHOSPHATE PYROPHOSPHATASE/HAM1 PROTEIN"/>
    <property type="match status" value="1"/>
</dbReference>
<organism evidence="3 4">
    <name type="scientific">Secundilactobacillus angelensis</name>
    <dbReference type="NCBI Taxonomy" id="2722706"/>
    <lineage>
        <taxon>Bacteria</taxon>
        <taxon>Bacillati</taxon>
        <taxon>Bacillota</taxon>
        <taxon>Bacilli</taxon>
        <taxon>Lactobacillales</taxon>
        <taxon>Lactobacillaceae</taxon>
        <taxon>Secundilactobacillus</taxon>
    </lineage>
</organism>
<comment type="similarity">
    <text evidence="1">Belongs to the HAM1 NTPase family.</text>
</comment>
<dbReference type="Gene3D" id="3.90.950.10">
    <property type="match status" value="1"/>
</dbReference>
<dbReference type="InterPro" id="IPR029001">
    <property type="entry name" value="ITPase-like_fam"/>
</dbReference>
<evidence type="ECO:0000313" key="4">
    <source>
        <dbReference type="Proteomes" id="UP000763447"/>
    </source>
</evidence>
<keyword evidence="2" id="KW-0378">Hydrolase</keyword>
<proteinExistence type="inferred from homology"/>
<dbReference type="InterPro" id="IPR002637">
    <property type="entry name" value="RdgB/HAM1"/>
</dbReference>
<evidence type="ECO:0000313" key="3">
    <source>
        <dbReference type="EMBL" id="NLR19401.1"/>
    </source>
</evidence>
<keyword evidence="4" id="KW-1185">Reference proteome</keyword>
<dbReference type="SUPFAM" id="SSF52972">
    <property type="entry name" value="ITPase-like"/>
    <property type="match status" value="1"/>
</dbReference>
<evidence type="ECO:0000256" key="2">
    <source>
        <dbReference type="ARBA" id="ARBA00022801"/>
    </source>
</evidence>
<evidence type="ECO:0000256" key="1">
    <source>
        <dbReference type="ARBA" id="ARBA00008023"/>
    </source>
</evidence>
<accession>A0ABX1L550</accession>
<dbReference type="Pfam" id="PF01725">
    <property type="entry name" value="Ham1p_like"/>
    <property type="match status" value="1"/>
</dbReference>
<dbReference type="Proteomes" id="UP000763447">
    <property type="component" value="Unassembled WGS sequence"/>
</dbReference>
<reference evidence="3 4" key="1">
    <citation type="submission" date="2020-04" db="EMBL/GenBank/DDBJ databases">
        <title>A novel species of genus Lactobacillus that was isolated from fermented food Zha-chili.</title>
        <authorList>
            <person name="Zhang Z."/>
        </authorList>
    </citation>
    <scope>NUCLEOTIDE SEQUENCE [LARGE SCALE GENOMIC DNA]</scope>
    <source>
        <strain evidence="4">HBUAS51383</strain>
    </source>
</reference>
<comment type="caution">
    <text evidence="3">The sequence shown here is derived from an EMBL/GenBank/DDBJ whole genome shotgun (WGS) entry which is preliminary data.</text>
</comment>
<dbReference type="CDD" id="cd00515">
    <property type="entry name" value="HAM1"/>
    <property type="match status" value="1"/>
</dbReference>
<dbReference type="PANTHER" id="PTHR11067:SF9">
    <property type="entry name" value="INOSINE TRIPHOSPHATE PYROPHOSPHATASE"/>
    <property type="match status" value="1"/>
</dbReference>